<accession>A0ABN9C195</accession>
<evidence type="ECO:0000313" key="1">
    <source>
        <dbReference type="EMBL" id="CAI9553489.1"/>
    </source>
</evidence>
<organism evidence="1 2">
    <name type="scientific">Staurois parvus</name>
    <dbReference type="NCBI Taxonomy" id="386267"/>
    <lineage>
        <taxon>Eukaryota</taxon>
        <taxon>Metazoa</taxon>
        <taxon>Chordata</taxon>
        <taxon>Craniata</taxon>
        <taxon>Vertebrata</taxon>
        <taxon>Euteleostomi</taxon>
        <taxon>Amphibia</taxon>
        <taxon>Batrachia</taxon>
        <taxon>Anura</taxon>
        <taxon>Neobatrachia</taxon>
        <taxon>Ranoidea</taxon>
        <taxon>Ranidae</taxon>
        <taxon>Staurois</taxon>
    </lineage>
</organism>
<proteinExistence type="predicted"/>
<gene>
    <name evidence="1" type="ORF">SPARVUS_LOCUS4048905</name>
</gene>
<name>A0ABN9C195_9NEOB</name>
<evidence type="ECO:0000313" key="2">
    <source>
        <dbReference type="Proteomes" id="UP001162483"/>
    </source>
</evidence>
<keyword evidence="2" id="KW-1185">Reference proteome</keyword>
<protein>
    <submittedName>
        <fullName evidence="1">Uncharacterized protein</fullName>
    </submittedName>
</protein>
<sequence length="55" mass="6029">MGHAHISVFSPSAFYWKGSGTFSNAKSCIFGSIDFNGNATEKHVVCFCCIFLLCF</sequence>
<reference evidence="1" key="1">
    <citation type="submission" date="2023-05" db="EMBL/GenBank/DDBJ databases">
        <authorList>
            <person name="Stuckert A."/>
        </authorList>
    </citation>
    <scope>NUCLEOTIDE SEQUENCE</scope>
</reference>
<comment type="caution">
    <text evidence="1">The sequence shown here is derived from an EMBL/GenBank/DDBJ whole genome shotgun (WGS) entry which is preliminary data.</text>
</comment>
<dbReference type="EMBL" id="CATNWA010007150">
    <property type="protein sequence ID" value="CAI9553489.1"/>
    <property type="molecule type" value="Genomic_DNA"/>
</dbReference>
<dbReference type="Proteomes" id="UP001162483">
    <property type="component" value="Unassembled WGS sequence"/>
</dbReference>